<accession>A0A6N7X6R8</accession>
<dbReference type="PANTHER" id="PTHR33221">
    <property type="entry name" value="WINGED HELIX-TURN-HELIX TRANSCRIPTIONAL REGULATOR, RRF2 FAMILY"/>
    <property type="match status" value="1"/>
</dbReference>
<reference evidence="2 3" key="1">
    <citation type="submission" date="2019-08" db="EMBL/GenBank/DDBJ databases">
        <title>In-depth cultivation of the pig gut microbiome towards novel bacterial diversity and tailored functional studies.</title>
        <authorList>
            <person name="Wylensek D."/>
            <person name="Hitch T.C.A."/>
            <person name="Clavel T."/>
        </authorList>
    </citation>
    <scope>NUCLEOTIDE SEQUENCE [LARGE SCALE GENOMIC DNA]</scope>
    <source>
        <strain evidence="2 3">WB01_CNA04</strain>
    </source>
</reference>
<dbReference type="Pfam" id="PF02082">
    <property type="entry name" value="Rrf2"/>
    <property type="match status" value="1"/>
</dbReference>
<dbReference type="InterPro" id="IPR000944">
    <property type="entry name" value="Tscrpt_reg_Rrf2"/>
</dbReference>
<dbReference type="Proteomes" id="UP000434342">
    <property type="component" value="Unassembled WGS sequence"/>
</dbReference>
<organism evidence="2 3">
    <name type="scientific">Parafannyhessea umbonata</name>
    <dbReference type="NCBI Taxonomy" id="604330"/>
    <lineage>
        <taxon>Bacteria</taxon>
        <taxon>Bacillati</taxon>
        <taxon>Actinomycetota</taxon>
        <taxon>Coriobacteriia</taxon>
        <taxon>Coriobacteriales</taxon>
        <taxon>Atopobiaceae</taxon>
        <taxon>Parafannyhessea</taxon>
    </lineage>
</organism>
<dbReference type="PROSITE" id="PS51257">
    <property type="entry name" value="PROKAR_LIPOPROTEIN"/>
    <property type="match status" value="1"/>
</dbReference>
<dbReference type="PANTHER" id="PTHR33221:SF15">
    <property type="entry name" value="HTH-TYPE TRANSCRIPTIONAL REGULATOR YWGB-RELATED"/>
    <property type="match status" value="1"/>
</dbReference>
<dbReference type="AlphaFoldDB" id="A0A6N7X6R8"/>
<dbReference type="InterPro" id="IPR036390">
    <property type="entry name" value="WH_DNA-bd_sf"/>
</dbReference>
<evidence type="ECO:0000256" key="1">
    <source>
        <dbReference type="SAM" id="MobiDB-lite"/>
    </source>
</evidence>
<dbReference type="GO" id="GO:0003700">
    <property type="term" value="F:DNA-binding transcription factor activity"/>
    <property type="evidence" value="ECO:0007669"/>
    <property type="project" value="TreeGrafter"/>
</dbReference>
<proteinExistence type="predicted"/>
<comment type="caution">
    <text evidence="2">The sequence shown here is derived from an EMBL/GenBank/DDBJ whole genome shotgun (WGS) entry which is preliminary data.</text>
</comment>
<gene>
    <name evidence="2" type="ORF">FYJ69_04975</name>
</gene>
<sequence>MRLLPLCHFPSIVVSACDTFSRVSYPTRRDVRVDTKFSTAIHLLILVSEAEQPMSSEQIATSVGTNPSYVRKVAARLSHAGIIEGQRGRSGFALLKAPEDISMLEVYRAVEQTDSVHVFDIHQNPSDECIVGRNIRPVLGGMFRHAERVVEDELAGATLADCMALMRERIDKDEKDPHQPDNRQQEGNRK</sequence>
<dbReference type="InterPro" id="IPR036388">
    <property type="entry name" value="WH-like_DNA-bd_sf"/>
</dbReference>
<dbReference type="Gene3D" id="1.10.10.10">
    <property type="entry name" value="Winged helix-like DNA-binding domain superfamily/Winged helix DNA-binding domain"/>
    <property type="match status" value="1"/>
</dbReference>
<evidence type="ECO:0000313" key="3">
    <source>
        <dbReference type="Proteomes" id="UP000434342"/>
    </source>
</evidence>
<name>A0A6N7X6R8_9ACTN</name>
<dbReference type="SUPFAM" id="SSF46785">
    <property type="entry name" value="Winged helix' DNA-binding domain"/>
    <property type="match status" value="1"/>
</dbReference>
<dbReference type="PROSITE" id="PS51197">
    <property type="entry name" value="HTH_RRF2_2"/>
    <property type="match status" value="1"/>
</dbReference>
<evidence type="ECO:0000313" key="2">
    <source>
        <dbReference type="EMBL" id="MST60266.1"/>
    </source>
</evidence>
<dbReference type="EMBL" id="VUND01000002">
    <property type="protein sequence ID" value="MST60266.1"/>
    <property type="molecule type" value="Genomic_DNA"/>
</dbReference>
<dbReference type="GO" id="GO:0005829">
    <property type="term" value="C:cytosol"/>
    <property type="evidence" value="ECO:0007669"/>
    <property type="project" value="TreeGrafter"/>
</dbReference>
<feature type="region of interest" description="Disordered" evidence="1">
    <location>
        <begin position="170"/>
        <end position="190"/>
    </location>
</feature>
<protein>
    <submittedName>
        <fullName evidence="2">Rrf2 family transcriptional regulator</fullName>
    </submittedName>
</protein>